<protein>
    <submittedName>
        <fullName evidence="1">Uncharacterized protein</fullName>
    </submittedName>
</protein>
<dbReference type="EMBL" id="BGPR01001113">
    <property type="protein sequence ID" value="GBM45802.1"/>
    <property type="molecule type" value="Genomic_DNA"/>
</dbReference>
<comment type="caution">
    <text evidence="1">The sequence shown here is derived from an EMBL/GenBank/DDBJ whole genome shotgun (WGS) entry which is preliminary data.</text>
</comment>
<gene>
    <name evidence="1" type="ORF">AVEN_55560_1</name>
</gene>
<keyword evidence="2" id="KW-1185">Reference proteome</keyword>
<proteinExistence type="predicted"/>
<evidence type="ECO:0000313" key="1">
    <source>
        <dbReference type="EMBL" id="GBM45802.1"/>
    </source>
</evidence>
<accession>A0A4Y2FW89</accession>
<evidence type="ECO:0000313" key="2">
    <source>
        <dbReference type="Proteomes" id="UP000499080"/>
    </source>
</evidence>
<reference evidence="1 2" key="1">
    <citation type="journal article" date="2019" name="Sci. Rep.">
        <title>Orb-weaving spider Araneus ventricosus genome elucidates the spidroin gene catalogue.</title>
        <authorList>
            <person name="Kono N."/>
            <person name="Nakamura H."/>
            <person name="Ohtoshi R."/>
            <person name="Moran D.A.P."/>
            <person name="Shinohara A."/>
            <person name="Yoshida Y."/>
            <person name="Fujiwara M."/>
            <person name="Mori M."/>
            <person name="Tomita M."/>
            <person name="Arakawa K."/>
        </authorList>
    </citation>
    <scope>NUCLEOTIDE SEQUENCE [LARGE SCALE GENOMIC DNA]</scope>
</reference>
<name>A0A4Y2FW89_ARAVE</name>
<sequence length="121" mass="13385">MPTESKSSRWCGAEGIYLNAGPTCFTRLGRNQSCPLSQFSTTVFTSLSEENLIPDKCLEPKLDAESGMQGVTPDFPLELSQQFLSFAHSMGLVMQEDDTLTEHDSVGWLPDGPMTISFFRN</sequence>
<dbReference type="AlphaFoldDB" id="A0A4Y2FW89"/>
<dbReference type="Proteomes" id="UP000499080">
    <property type="component" value="Unassembled WGS sequence"/>
</dbReference>
<organism evidence="1 2">
    <name type="scientific">Araneus ventricosus</name>
    <name type="common">Orbweaver spider</name>
    <name type="synonym">Epeira ventricosa</name>
    <dbReference type="NCBI Taxonomy" id="182803"/>
    <lineage>
        <taxon>Eukaryota</taxon>
        <taxon>Metazoa</taxon>
        <taxon>Ecdysozoa</taxon>
        <taxon>Arthropoda</taxon>
        <taxon>Chelicerata</taxon>
        <taxon>Arachnida</taxon>
        <taxon>Araneae</taxon>
        <taxon>Araneomorphae</taxon>
        <taxon>Entelegynae</taxon>
        <taxon>Araneoidea</taxon>
        <taxon>Araneidae</taxon>
        <taxon>Araneus</taxon>
    </lineage>
</organism>